<name>A0A6J8E4J6_MYTCO</name>
<evidence type="ECO:0000313" key="1">
    <source>
        <dbReference type="EMBL" id="CAC5414462.1"/>
    </source>
</evidence>
<organism evidence="1 2">
    <name type="scientific">Mytilus coruscus</name>
    <name type="common">Sea mussel</name>
    <dbReference type="NCBI Taxonomy" id="42192"/>
    <lineage>
        <taxon>Eukaryota</taxon>
        <taxon>Metazoa</taxon>
        <taxon>Spiralia</taxon>
        <taxon>Lophotrochozoa</taxon>
        <taxon>Mollusca</taxon>
        <taxon>Bivalvia</taxon>
        <taxon>Autobranchia</taxon>
        <taxon>Pteriomorphia</taxon>
        <taxon>Mytilida</taxon>
        <taxon>Mytiloidea</taxon>
        <taxon>Mytilidae</taxon>
        <taxon>Mytilinae</taxon>
        <taxon>Mytilus</taxon>
    </lineage>
</organism>
<dbReference type="AlphaFoldDB" id="A0A6J8E4J6"/>
<dbReference type="EMBL" id="CACVKT020008348">
    <property type="protein sequence ID" value="CAC5414462.1"/>
    <property type="molecule type" value="Genomic_DNA"/>
</dbReference>
<protein>
    <submittedName>
        <fullName evidence="1">Uncharacterized protein</fullName>
    </submittedName>
</protein>
<dbReference type="Proteomes" id="UP000507470">
    <property type="component" value="Unassembled WGS sequence"/>
</dbReference>
<dbReference type="PANTHER" id="PTHR10492:SF57">
    <property type="entry name" value="ATP-DEPENDENT DNA HELICASE"/>
    <property type="match status" value="1"/>
</dbReference>
<gene>
    <name evidence="1" type="ORF">MCOR_47258</name>
</gene>
<sequence length="150" mass="16906">MKKSLKEPRDNEISNRLIILLQNQLNVYSKSLVDFPGMPEPIMLKEIESENTFCPVNKKKIADTNDSLLNTDQKSILATKNENVDMINTLVMDKLPATHDQTKTYLSADSVADDDQQGQYSIEFPNTLTPSGTPPHRLYMKKNAPIIVLS</sequence>
<keyword evidence="2" id="KW-1185">Reference proteome</keyword>
<evidence type="ECO:0000313" key="2">
    <source>
        <dbReference type="Proteomes" id="UP000507470"/>
    </source>
</evidence>
<dbReference type="OrthoDB" id="6157906at2759"/>
<dbReference type="PANTHER" id="PTHR10492">
    <property type="match status" value="1"/>
</dbReference>
<proteinExistence type="predicted"/>
<reference evidence="1 2" key="1">
    <citation type="submission" date="2020-06" db="EMBL/GenBank/DDBJ databases">
        <authorList>
            <person name="Li R."/>
            <person name="Bekaert M."/>
        </authorList>
    </citation>
    <scope>NUCLEOTIDE SEQUENCE [LARGE SCALE GENOMIC DNA]</scope>
    <source>
        <strain evidence="2">wild</strain>
    </source>
</reference>
<accession>A0A6J8E4J6</accession>